<dbReference type="Proteomes" id="UP001396898">
    <property type="component" value="Unassembled WGS sequence"/>
</dbReference>
<evidence type="ECO:0000256" key="1">
    <source>
        <dbReference type="SAM" id="MobiDB-lite"/>
    </source>
</evidence>
<feature type="compositionally biased region" description="Low complexity" evidence="1">
    <location>
        <begin position="296"/>
        <end position="316"/>
    </location>
</feature>
<feature type="compositionally biased region" description="Basic and acidic residues" evidence="1">
    <location>
        <begin position="210"/>
        <end position="224"/>
    </location>
</feature>
<feature type="compositionally biased region" description="Basic residues" evidence="1">
    <location>
        <begin position="197"/>
        <end position="209"/>
    </location>
</feature>
<gene>
    <name evidence="2" type="ORF">PG991_008411</name>
</gene>
<keyword evidence="3" id="KW-1185">Reference proteome</keyword>
<accession>A0ABR1RKP6</accession>
<feature type="region of interest" description="Disordered" evidence="1">
    <location>
        <begin position="172"/>
        <end position="226"/>
    </location>
</feature>
<feature type="compositionally biased region" description="Polar residues" evidence="1">
    <location>
        <begin position="38"/>
        <end position="54"/>
    </location>
</feature>
<comment type="caution">
    <text evidence="2">The sequence shown here is derived from an EMBL/GenBank/DDBJ whole genome shotgun (WGS) entry which is preliminary data.</text>
</comment>
<name>A0ABR1RKP6_9PEZI</name>
<organism evidence="2 3">
    <name type="scientific">Apiospora marii</name>
    <dbReference type="NCBI Taxonomy" id="335849"/>
    <lineage>
        <taxon>Eukaryota</taxon>
        <taxon>Fungi</taxon>
        <taxon>Dikarya</taxon>
        <taxon>Ascomycota</taxon>
        <taxon>Pezizomycotina</taxon>
        <taxon>Sordariomycetes</taxon>
        <taxon>Xylariomycetidae</taxon>
        <taxon>Amphisphaeriales</taxon>
        <taxon>Apiosporaceae</taxon>
        <taxon>Apiospora</taxon>
    </lineage>
</organism>
<feature type="compositionally biased region" description="Basic and acidic residues" evidence="1">
    <location>
        <begin position="282"/>
        <end position="294"/>
    </location>
</feature>
<protein>
    <submittedName>
        <fullName evidence="2">Uncharacterized protein</fullName>
    </submittedName>
</protein>
<evidence type="ECO:0000313" key="2">
    <source>
        <dbReference type="EMBL" id="KAK8015523.1"/>
    </source>
</evidence>
<feature type="compositionally biased region" description="Basic and acidic residues" evidence="1">
    <location>
        <begin position="108"/>
        <end position="119"/>
    </location>
</feature>
<feature type="compositionally biased region" description="Basic and acidic residues" evidence="1">
    <location>
        <begin position="329"/>
        <end position="338"/>
    </location>
</feature>
<feature type="compositionally biased region" description="Basic and acidic residues" evidence="1">
    <location>
        <begin position="126"/>
        <end position="136"/>
    </location>
</feature>
<reference evidence="2 3" key="1">
    <citation type="submission" date="2023-01" db="EMBL/GenBank/DDBJ databases">
        <title>Analysis of 21 Apiospora genomes using comparative genomics revels a genus with tremendous synthesis potential of carbohydrate active enzymes and secondary metabolites.</title>
        <authorList>
            <person name="Sorensen T."/>
        </authorList>
    </citation>
    <scope>NUCLEOTIDE SEQUENCE [LARGE SCALE GENOMIC DNA]</scope>
    <source>
        <strain evidence="2 3">CBS 20057</strain>
    </source>
</reference>
<evidence type="ECO:0000313" key="3">
    <source>
        <dbReference type="Proteomes" id="UP001396898"/>
    </source>
</evidence>
<sequence>MQRGRPSRTPSLSSSLADSRSPSPYARSGFRSRPPYPNTTTTHQNNVRWSTSVSPDDPLRSRGSHPQHYSSRRREESFAPSRSPTPQRQQEKERVSKKRRSSVSFLKDQIKEKMGKDEDATTATKADLKEKAKEGGKSTLKASLMFLGSVAAATYVANRFWPRGFPYGEKEEWEEARRPDHHRRRTSRAEEEDEHRRPRRRRSTSQRRRYSVDHDEEGRPEVYRRGRPGSVAERVVYGEEPIRRAPSRGFADEARYTVVGTVSAERGFRPVSGTRQEAPQRYLDDGGRGGDHRRSSSSSSRYYYDGGDRYYYATTTARRRGDDDEGDVEGFREGRRGSVCREPRYVEHQVTTLRRSSSDEPYTTTERVVRRQYHLDDR</sequence>
<feature type="region of interest" description="Disordered" evidence="1">
    <location>
        <begin position="267"/>
        <end position="338"/>
    </location>
</feature>
<feature type="region of interest" description="Disordered" evidence="1">
    <location>
        <begin position="1"/>
        <end position="136"/>
    </location>
</feature>
<dbReference type="EMBL" id="JAQQWI010000012">
    <property type="protein sequence ID" value="KAK8015523.1"/>
    <property type="molecule type" value="Genomic_DNA"/>
</dbReference>
<proteinExistence type="predicted"/>
<feature type="compositionally biased region" description="Low complexity" evidence="1">
    <location>
        <begin position="1"/>
        <end position="24"/>
    </location>
</feature>